<evidence type="ECO:0000313" key="1">
    <source>
        <dbReference type="EMBL" id="KAJ8385786.1"/>
    </source>
</evidence>
<accession>A0AAD7RK62</accession>
<organism evidence="1 2">
    <name type="scientific">Aldrovandia affinis</name>
    <dbReference type="NCBI Taxonomy" id="143900"/>
    <lineage>
        <taxon>Eukaryota</taxon>
        <taxon>Metazoa</taxon>
        <taxon>Chordata</taxon>
        <taxon>Craniata</taxon>
        <taxon>Vertebrata</taxon>
        <taxon>Euteleostomi</taxon>
        <taxon>Actinopterygii</taxon>
        <taxon>Neopterygii</taxon>
        <taxon>Teleostei</taxon>
        <taxon>Notacanthiformes</taxon>
        <taxon>Halosauridae</taxon>
        <taxon>Aldrovandia</taxon>
    </lineage>
</organism>
<comment type="caution">
    <text evidence="1">The sequence shown here is derived from an EMBL/GenBank/DDBJ whole genome shotgun (WGS) entry which is preliminary data.</text>
</comment>
<reference evidence="1" key="1">
    <citation type="journal article" date="2023" name="Science">
        <title>Genome structures resolve the early diversification of teleost fishes.</title>
        <authorList>
            <person name="Parey E."/>
            <person name="Louis A."/>
            <person name="Montfort J."/>
            <person name="Bouchez O."/>
            <person name="Roques C."/>
            <person name="Iampietro C."/>
            <person name="Lluch J."/>
            <person name="Castinel A."/>
            <person name="Donnadieu C."/>
            <person name="Desvignes T."/>
            <person name="Floi Bucao C."/>
            <person name="Jouanno E."/>
            <person name="Wen M."/>
            <person name="Mejri S."/>
            <person name="Dirks R."/>
            <person name="Jansen H."/>
            <person name="Henkel C."/>
            <person name="Chen W.J."/>
            <person name="Zahm M."/>
            <person name="Cabau C."/>
            <person name="Klopp C."/>
            <person name="Thompson A.W."/>
            <person name="Robinson-Rechavi M."/>
            <person name="Braasch I."/>
            <person name="Lecointre G."/>
            <person name="Bobe J."/>
            <person name="Postlethwait J.H."/>
            <person name="Berthelot C."/>
            <person name="Roest Crollius H."/>
            <person name="Guiguen Y."/>
        </authorList>
    </citation>
    <scope>NUCLEOTIDE SEQUENCE</scope>
    <source>
        <strain evidence="1">NC1722</strain>
    </source>
</reference>
<dbReference type="EMBL" id="JAINUG010000241">
    <property type="protein sequence ID" value="KAJ8385786.1"/>
    <property type="molecule type" value="Genomic_DNA"/>
</dbReference>
<dbReference type="AlphaFoldDB" id="A0AAD7RK62"/>
<sequence length="84" mass="9340">MSLWTIPGLTVASGYQQAQPTAEFQLAIPHKSLNKNSPRSCNLSTWDCKGAEQTSVLLGQKKTRSEPYQKFFQVSFCVAKDDNS</sequence>
<gene>
    <name evidence="1" type="ORF">AAFF_G00182300</name>
</gene>
<name>A0AAD7RK62_9TELE</name>
<evidence type="ECO:0000313" key="2">
    <source>
        <dbReference type="Proteomes" id="UP001221898"/>
    </source>
</evidence>
<keyword evidence="2" id="KW-1185">Reference proteome</keyword>
<proteinExistence type="predicted"/>
<dbReference type="Proteomes" id="UP001221898">
    <property type="component" value="Unassembled WGS sequence"/>
</dbReference>
<protein>
    <submittedName>
        <fullName evidence="1">Uncharacterized protein</fullName>
    </submittedName>
</protein>